<evidence type="ECO:0000256" key="3">
    <source>
        <dbReference type="ARBA" id="ARBA00022553"/>
    </source>
</evidence>
<sequence>MPDSSHPPLPADLLSSHDLLQVVLSTSQNGIMLLRPVYDAAGTTIVDLAWAYLNPAARQMLSLPEHPTESFLTLFPTAVAAGVFGFYRDAFLSGQEARRQNNYQHDGLDGYYLLVAQRQGELLVVNFTDTNDQARSAIVEELRISQARELEARAETEQQRQQLEQMLHDAPAMICVFDGPQHTFQFVNPAYQALVGNRPLVGLSVAVAMPELVDQPIFDLLDSVYQTGETFRASEMLVQLDHDNEGRQEMEKRYYNFIYQARHDQRGAITGIFVFAYDVTPQVLVRQEVQNLNEELAAINEEMAATNEELRASNDEFMATNTALAHSEQALYSLNQELESRVVARTQESQTARDEAERQRFRFQRVFEQAPVAICVFRGPDYVLEIVNPPMARMLGRAKSQLVGLLFFEAVPEMEEQGLRAILDEVRRTGVAFVAQEQPIRLAHHKADEVGYFNFVYQPLHNEQGQPTGITCIATEVTEQVLARQTTEAAAQRLRLLTDALPVLISYVDRDERYQFVNQSYRRWFGRDPETMMGKSVLEIIGPAAYAPVQGYIARALAGEHLEFEARMPYREDFVRHIRTDYIPDVHHGEVRGFYALVTDITEQVEARQHVQELNEELAAINEEMLTANEELRDTNDRLNHTNVDLDTFVYTASHDLKAPIANIEGLLLALAEQLPATARHAPDVTHLLDMMSGSVTRFQRTLGHLTDVSKLQQAHTEPAEAVDLAALAEAVRLDLEPALAAAAGHLTLDVADCPTVRFSPKNLRSILYNLLSNAIKYQVPDRAPQVLLRVARRQGQVQLEVHDNGLGLTEAEQAKLFVMFRRLHTHVEGTGVGLYMVKRMVENAGGSIRVQSEPGVGSTFTVLLPDRA</sequence>
<evidence type="ECO:0000256" key="5">
    <source>
        <dbReference type="ARBA" id="ARBA00022777"/>
    </source>
</evidence>
<dbReference type="Pfam" id="PF02518">
    <property type="entry name" value="HATPase_c"/>
    <property type="match status" value="1"/>
</dbReference>
<dbReference type="InterPro" id="IPR036890">
    <property type="entry name" value="HATPase_C_sf"/>
</dbReference>
<dbReference type="Gene3D" id="3.30.565.10">
    <property type="entry name" value="Histidine kinase-like ATPase, C-terminal domain"/>
    <property type="match status" value="1"/>
</dbReference>
<dbReference type="PANTHER" id="PTHR43304">
    <property type="entry name" value="PHYTOCHROME-LIKE PROTEIN CPH1"/>
    <property type="match status" value="1"/>
</dbReference>
<dbReference type="InterPro" id="IPR003594">
    <property type="entry name" value="HATPase_dom"/>
</dbReference>
<dbReference type="Gene3D" id="3.30.450.20">
    <property type="entry name" value="PAS domain"/>
    <property type="match status" value="3"/>
</dbReference>
<protein>
    <recommendedName>
        <fullName evidence="2">histidine kinase</fullName>
        <ecNumber evidence="2">2.7.13.3</ecNumber>
    </recommendedName>
</protein>
<feature type="domain" description="PAS" evidence="8">
    <location>
        <begin position="490"/>
        <end position="560"/>
    </location>
</feature>
<dbReference type="SMART" id="SM00387">
    <property type="entry name" value="HATPase_c"/>
    <property type="match status" value="1"/>
</dbReference>
<dbReference type="InterPro" id="IPR052162">
    <property type="entry name" value="Sensor_kinase/Photoreceptor"/>
</dbReference>
<dbReference type="InterPro" id="IPR013656">
    <property type="entry name" value="PAS_4"/>
</dbReference>
<evidence type="ECO:0000313" key="9">
    <source>
        <dbReference type="EMBL" id="NKI90114.1"/>
    </source>
</evidence>
<feature type="coiled-coil region" evidence="6">
    <location>
        <begin position="282"/>
        <end position="316"/>
    </location>
</feature>
<keyword evidence="4" id="KW-0808">Transferase</keyword>
<dbReference type="Gene3D" id="1.10.287.130">
    <property type="match status" value="1"/>
</dbReference>
<dbReference type="NCBIfam" id="TIGR00229">
    <property type="entry name" value="sensory_box"/>
    <property type="match status" value="2"/>
</dbReference>
<dbReference type="PRINTS" id="PR00344">
    <property type="entry name" value="BCTRLSENSOR"/>
</dbReference>
<organism evidence="9 10">
    <name type="scientific">Hymenobacter artigasi</name>
    <dbReference type="NCBI Taxonomy" id="2719616"/>
    <lineage>
        <taxon>Bacteria</taxon>
        <taxon>Pseudomonadati</taxon>
        <taxon>Bacteroidota</taxon>
        <taxon>Cytophagia</taxon>
        <taxon>Cytophagales</taxon>
        <taxon>Hymenobacteraceae</taxon>
        <taxon>Hymenobacter</taxon>
    </lineage>
</organism>
<reference evidence="9 10" key="1">
    <citation type="submission" date="2020-03" db="EMBL/GenBank/DDBJ databases">
        <title>Genomic Encyclopedia of Type Strains, Phase IV (KMG-V): Genome sequencing to study the core and pangenomes of soil and plant-associated prokaryotes.</title>
        <authorList>
            <person name="Whitman W."/>
        </authorList>
    </citation>
    <scope>NUCLEOTIDE SEQUENCE [LARGE SCALE GENOMIC DNA]</scope>
    <source>
        <strain evidence="9 10">1B</strain>
    </source>
</reference>
<dbReference type="InterPro" id="IPR004358">
    <property type="entry name" value="Sig_transdc_His_kin-like_C"/>
</dbReference>
<dbReference type="SMART" id="SM00091">
    <property type="entry name" value="PAS"/>
    <property type="match status" value="3"/>
</dbReference>
<dbReference type="CDD" id="cd00130">
    <property type="entry name" value="PAS"/>
    <property type="match status" value="1"/>
</dbReference>
<evidence type="ECO:0000256" key="6">
    <source>
        <dbReference type="SAM" id="Coils"/>
    </source>
</evidence>
<keyword evidence="3" id="KW-0597">Phosphoprotein</keyword>
<dbReference type="CDD" id="cd00082">
    <property type="entry name" value="HisKA"/>
    <property type="match status" value="1"/>
</dbReference>
<accession>A0ABX1HIL9</accession>
<name>A0ABX1HIL9_9BACT</name>
<evidence type="ECO:0000256" key="4">
    <source>
        <dbReference type="ARBA" id="ARBA00022679"/>
    </source>
</evidence>
<comment type="catalytic activity">
    <reaction evidence="1">
        <text>ATP + protein L-histidine = ADP + protein N-phospho-L-histidine.</text>
        <dbReference type="EC" id="2.7.13.3"/>
    </reaction>
</comment>
<feature type="coiled-coil region" evidence="6">
    <location>
        <begin position="604"/>
        <end position="642"/>
    </location>
</feature>
<gene>
    <name evidence="9" type="ORF">HBN54_002713</name>
</gene>
<dbReference type="PROSITE" id="PS50112">
    <property type="entry name" value="PAS"/>
    <property type="match status" value="1"/>
</dbReference>
<keyword evidence="5" id="KW-0418">Kinase</keyword>
<dbReference type="InterPro" id="IPR036097">
    <property type="entry name" value="HisK_dim/P_sf"/>
</dbReference>
<dbReference type="InterPro" id="IPR005467">
    <property type="entry name" value="His_kinase_dom"/>
</dbReference>
<dbReference type="Pfam" id="PF08448">
    <property type="entry name" value="PAS_4"/>
    <property type="match status" value="3"/>
</dbReference>
<dbReference type="Proteomes" id="UP000717634">
    <property type="component" value="Unassembled WGS sequence"/>
</dbReference>
<feature type="domain" description="Histidine kinase" evidence="7">
    <location>
        <begin position="652"/>
        <end position="869"/>
    </location>
</feature>
<dbReference type="SUPFAM" id="SSF55874">
    <property type="entry name" value="ATPase domain of HSP90 chaperone/DNA topoisomerase II/histidine kinase"/>
    <property type="match status" value="1"/>
</dbReference>
<dbReference type="PANTHER" id="PTHR43304:SF1">
    <property type="entry name" value="PAC DOMAIN-CONTAINING PROTEIN"/>
    <property type="match status" value="1"/>
</dbReference>
<evidence type="ECO:0000259" key="7">
    <source>
        <dbReference type="PROSITE" id="PS50109"/>
    </source>
</evidence>
<dbReference type="SUPFAM" id="SSF47384">
    <property type="entry name" value="Homodimeric domain of signal transducing histidine kinase"/>
    <property type="match status" value="1"/>
</dbReference>
<keyword evidence="10" id="KW-1185">Reference proteome</keyword>
<evidence type="ECO:0000256" key="1">
    <source>
        <dbReference type="ARBA" id="ARBA00000085"/>
    </source>
</evidence>
<evidence type="ECO:0000313" key="10">
    <source>
        <dbReference type="Proteomes" id="UP000717634"/>
    </source>
</evidence>
<dbReference type="RefSeq" id="WP_168673714.1">
    <property type="nucleotide sequence ID" value="NZ_JAAVTK010000007.1"/>
</dbReference>
<dbReference type="SUPFAM" id="SSF55785">
    <property type="entry name" value="PYP-like sensor domain (PAS domain)"/>
    <property type="match status" value="3"/>
</dbReference>
<dbReference type="PROSITE" id="PS50109">
    <property type="entry name" value="HIS_KIN"/>
    <property type="match status" value="1"/>
</dbReference>
<evidence type="ECO:0000259" key="8">
    <source>
        <dbReference type="PROSITE" id="PS50112"/>
    </source>
</evidence>
<evidence type="ECO:0000256" key="2">
    <source>
        <dbReference type="ARBA" id="ARBA00012438"/>
    </source>
</evidence>
<dbReference type="InterPro" id="IPR035965">
    <property type="entry name" value="PAS-like_dom_sf"/>
</dbReference>
<dbReference type="InterPro" id="IPR003661">
    <property type="entry name" value="HisK_dim/P_dom"/>
</dbReference>
<dbReference type="EC" id="2.7.13.3" evidence="2"/>
<comment type="caution">
    <text evidence="9">The sequence shown here is derived from an EMBL/GenBank/DDBJ whole genome shotgun (WGS) entry which is preliminary data.</text>
</comment>
<dbReference type="EMBL" id="JAAVTK010000007">
    <property type="protein sequence ID" value="NKI90114.1"/>
    <property type="molecule type" value="Genomic_DNA"/>
</dbReference>
<proteinExistence type="predicted"/>
<dbReference type="InterPro" id="IPR000014">
    <property type="entry name" value="PAS"/>
</dbReference>
<keyword evidence="6" id="KW-0175">Coiled coil</keyword>